<keyword evidence="2" id="KW-0812">Transmembrane</keyword>
<comment type="caution">
    <text evidence="3">The sequence shown here is derived from an EMBL/GenBank/DDBJ whole genome shotgun (WGS) entry which is preliminary data.</text>
</comment>
<protein>
    <submittedName>
        <fullName evidence="3">Uncharacterized protein</fullName>
    </submittedName>
</protein>
<dbReference type="EMBL" id="BAAARV010000121">
    <property type="protein sequence ID" value="GAA2390151.1"/>
    <property type="molecule type" value="Genomic_DNA"/>
</dbReference>
<keyword evidence="2" id="KW-0472">Membrane</keyword>
<evidence type="ECO:0000313" key="4">
    <source>
        <dbReference type="Proteomes" id="UP001501444"/>
    </source>
</evidence>
<name>A0ABP5UY48_9ACTN</name>
<evidence type="ECO:0000256" key="2">
    <source>
        <dbReference type="SAM" id="Phobius"/>
    </source>
</evidence>
<sequence>MPGLAGQPQLGMVRKTHPLLPAPRARKRGWYIVLAAGVLGVFVFCGIVIAAAGNTGSPSRTEDMSRNGALAAPISESAAAAPSPATAVLPPTTAARGQHRGARGRHGGDRGRHGGDRTRREYRAHDGGWGADHEGPYHQAADYQAAGDEAGDRSHGDPTRARANAGHGGVAKAAVAPEPMRSTTVVAGAASPRPPSGAMPAPSAPPLPCVTVAPAISVPWPQCGA</sequence>
<keyword evidence="2" id="KW-1133">Transmembrane helix</keyword>
<gene>
    <name evidence="3" type="ORF">GCM10010170_102140</name>
</gene>
<feature type="compositionally biased region" description="Low complexity" evidence="1">
    <location>
        <begin position="75"/>
        <end position="96"/>
    </location>
</feature>
<feature type="region of interest" description="Disordered" evidence="1">
    <location>
        <begin position="75"/>
        <end position="170"/>
    </location>
</feature>
<evidence type="ECO:0000256" key="1">
    <source>
        <dbReference type="SAM" id="MobiDB-lite"/>
    </source>
</evidence>
<reference evidence="4" key="1">
    <citation type="journal article" date="2019" name="Int. J. Syst. Evol. Microbiol.">
        <title>The Global Catalogue of Microorganisms (GCM) 10K type strain sequencing project: providing services to taxonomists for standard genome sequencing and annotation.</title>
        <authorList>
            <consortium name="The Broad Institute Genomics Platform"/>
            <consortium name="The Broad Institute Genome Sequencing Center for Infectious Disease"/>
            <person name="Wu L."/>
            <person name="Ma J."/>
        </authorList>
    </citation>
    <scope>NUCLEOTIDE SEQUENCE [LARGE SCALE GENOMIC DNA]</scope>
    <source>
        <strain evidence="4">JCM 3272</strain>
    </source>
</reference>
<accession>A0ABP5UY48</accession>
<feature type="compositionally biased region" description="Basic and acidic residues" evidence="1">
    <location>
        <begin position="150"/>
        <end position="160"/>
    </location>
</feature>
<dbReference type="Proteomes" id="UP001501444">
    <property type="component" value="Unassembled WGS sequence"/>
</dbReference>
<keyword evidence="4" id="KW-1185">Reference proteome</keyword>
<organism evidence="3 4">
    <name type="scientific">Dactylosporangium salmoneum</name>
    <dbReference type="NCBI Taxonomy" id="53361"/>
    <lineage>
        <taxon>Bacteria</taxon>
        <taxon>Bacillati</taxon>
        <taxon>Actinomycetota</taxon>
        <taxon>Actinomycetes</taxon>
        <taxon>Micromonosporales</taxon>
        <taxon>Micromonosporaceae</taxon>
        <taxon>Dactylosporangium</taxon>
    </lineage>
</organism>
<evidence type="ECO:0000313" key="3">
    <source>
        <dbReference type="EMBL" id="GAA2390151.1"/>
    </source>
</evidence>
<proteinExistence type="predicted"/>
<feature type="transmembrane region" description="Helical" evidence="2">
    <location>
        <begin position="30"/>
        <end position="52"/>
    </location>
</feature>
<feature type="compositionally biased region" description="Basic and acidic residues" evidence="1">
    <location>
        <begin position="106"/>
        <end position="136"/>
    </location>
</feature>